<dbReference type="Proteomes" id="UP000030661">
    <property type="component" value="Unassembled WGS sequence"/>
</dbReference>
<evidence type="ECO:0000313" key="2">
    <source>
        <dbReference type="EMBL" id="GAK61553.1"/>
    </source>
</evidence>
<name>A0A081CAE8_VECG1</name>
<sequence>MRELLILFGVLIGWVLGYVFRLYMPKKRKEEELAFQRELSEAKDTIRRLETQLSQYQHLQEQLNACEAQLQQKTEELEDYNAKFTSAETRIETLQQHITSLEQKIQAATGTPAAEIPSETGIEIPMAKTSPEVEEESSLIIQPLISPIEAPTAIEEEIPQVVEPETPPEEAVEEEIPREIEPVISPIEAPPAVEEEIPQVVEPETPPEEAPPVTATEIEPEVEAETPTEKVMPVAETELQPEAVRLTPEKIDNLRKIEGIGPKVEQLLNEAGILTFEQLARTEVERLRAILEGAGGIFKAMDPASWPEQAGLAARGDWEALKTLQDQLDGGRYKS</sequence>
<feature type="coiled-coil region" evidence="1">
    <location>
        <begin position="32"/>
        <end position="111"/>
    </location>
</feature>
<accession>A0A081CAE8</accession>
<proteinExistence type="predicted"/>
<evidence type="ECO:0008006" key="4">
    <source>
        <dbReference type="Google" id="ProtNLM"/>
    </source>
</evidence>
<dbReference type="AlphaFoldDB" id="A0A081CAE8"/>
<dbReference type="Pfam" id="PF14520">
    <property type="entry name" value="HHH_5"/>
    <property type="match status" value="1"/>
</dbReference>
<keyword evidence="3" id="KW-1185">Reference proteome</keyword>
<evidence type="ECO:0000313" key="3">
    <source>
        <dbReference type="Proteomes" id="UP000030661"/>
    </source>
</evidence>
<gene>
    <name evidence="2" type="ORF">U27_01454</name>
</gene>
<dbReference type="HOGENOM" id="CLU_828106_0_0_0"/>
<evidence type="ECO:0000256" key="1">
    <source>
        <dbReference type="SAM" id="Coils"/>
    </source>
</evidence>
<dbReference type="Gene3D" id="1.20.5.340">
    <property type="match status" value="1"/>
</dbReference>
<dbReference type="Gene3D" id="1.10.150.20">
    <property type="entry name" value="5' to 3' exonuclease, C-terminal subdomain"/>
    <property type="match status" value="1"/>
</dbReference>
<protein>
    <recommendedName>
        <fullName evidence="4">DUF4332 domain-containing protein</fullName>
    </recommendedName>
</protein>
<reference evidence="2" key="1">
    <citation type="journal article" date="2015" name="PeerJ">
        <title>First genomic representation of candidate bacterial phylum KSB3 points to enhanced environmental sensing as a trigger of wastewater bulking.</title>
        <authorList>
            <person name="Sekiguchi Y."/>
            <person name="Ohashi A."/>
            <person name="Parks D.H."/>
            <person name="Yamauchi T."/>
            <person name="Tyson G.W."/>
            <person name="Hugenholtz P."/>
        </authorList>
    </citation>
    <scope>NUCLEOTIDE SEQUENCE [LARGE SCALE GENOMIC DNA]</scope>
</reference>
<dbReference type="STRING" id="1499967.U27_01454"/>
<organism evidence="2">
    <name type="scientific">Vecturithrix granuli</name>
    <dbReference type="NCBI Taxonomy" id="1499967"/>
    <lineage>
        <taxon>Bacteria</taxon>
        <taxon>Candidatus Moduliflexota</taxon>
        <taxon>Candidatus Vecturitrichia</taxon>
        <taxon>Candidatus Vecturitrichales</taxon>
        <taxon>Candidatus Vecturitrichaceae</taxon>
        <taxon>Candidatus Vecturithrix</taxon>
    </lineage>
</organism>
<dbReference type="EMBL" id="DF820480">
    <property type="protein sequence ID" value="GAK61553.1"/>
    <property type="molecule type" value="Genomic_DNA"/>
</dbReference>
<keyword evidence="1" id="KW-0175">Coiled coil</keyword>
<dbReference type="eggNOG" id="COG3743">
    <property type="taxonomic scope" value="Bacteria"/>
</dbReference>